<dbReference type="GO" id="GO:0017004">
    <property type="term" value="P:cytochrome complex assembly"/>
    <property type="evidence" value="ECO:0007669"/>
    <property type="project" value="UniProtKB-KW"/>
</dbReference>
<dbReference type="EMBL" id="FPBO01000064">
    <property type="protein sequence ID" value="SFV17437.1"/>
    <property type="molecule type" value="Genomic_DNA"/>
</dbReference>
<keyword evidence="4 7" id="KW-0732">Signal</keyword>
<keyword evidence="7" id="KW-0812">Transmembrane</keyword>
<dbReference type="FunFam" id="1.10.8.640:FF:000001">
    <property type="entry name" value="Cytochrome c-type biogenesis protein"/>
    <property type="match status" value="1"/>
</dbReference>
<keyword evidence="6 7" id="KW-0408">Iron</keyword>
<dbReference type="PANTHER" id="PTHR47870">
    <property type="entry name" value="CYTOCHROME C-TYPE BIOGENESIS PROTEIN CCMH"/>
    <property type="match status" value="1"/>
</dbReference>
<evidence type="ECO:0000259" key="8">
    <source>
        <dbReference type="Pfam" id="PF03918"/>
    </source>
</evidence>
<dbReference type="STRING" id="1035707.SAMN05216552_106411"/>
<dbReference type="Gene3D" id="1.10.8.640">
    <property type="entry name" value="Cytochrome C biogenesis protein"/>
    <property type="match status" value="1"/>
</dbReference>
<organism evidence="9 10">
    <name type="scientific">Pseudoduganella namucuonensis</name>
    <dbReference type="NCBI Taxonomy" id="1035707"/>
    <lineage>
        <taxon>Bacteria</taxon>
        <taxon>Pseudomonadati</taxon>
        <taxon>Pseudomonadota</taxon>
        <taxon>Betaproteobacteria</taxon>
        <taxon>Burkholderiales</taxon>
        <taxon>Oxalobacteraceae</taxon>
        <taxon>Telluria group</taxon>
        <taxon>Pseudoduganella</taxon>
    </lineage>
</organism>
<dbReference type="GO" id="GO:0005886">
    <property type="term" value="C:plasma membrane"/>
    <property type="evidence" value="ECO:0007669"/>
    <property type="project" value="TreeGrafter"/>
</dbReference>
<name>A0A1I7M6C3_9BURK</name>
<reference evidence="10" key="1">
    <citation type="submission" date="2016-10" db="EMBL/GenBank/DDBJ databases">
        <authorList>
            <person name="Varghese N."/>
            <person name="Submissions S."/>
        </authorList>
    </citation>
    <scope>NUCLEOTIDE SEQUENCE [LARGE SCALE GENOMIC DNA]</scope>
    <source>
        <strain evidence="10">CGMCC 1.11014</strain>
    </source>
</reference>
<gene>
    <name evidence="9" type="ORF">SAMN05216552_106411</name>
</gene>
<evidence type="ECO:0000313" key="9">
    <source>
        <dbReference type="EMBL" id="SFV17437.1"/>
    </source>
</evidence>
<proteinExistence type="inferred from homology"/>
<feature type="signal peptide" evidence="7">
    <location>
        <begin position="1"/>
        <end position="32"/>
    </location>
</feature>
<dbReference type="InterPro" id="IPR051263">
    <property type="entry name" value="C-type_cytochrome_biogenesis"/>
</dbReference>
<evidence type="ECO:0000256" key="3">
    <source>
        <dbReference type="ARBA" id="ARBA00022723"/>
    </source>
</evidence>
<evidence type="ECO:0000256" key="1">
    <source>
        <dbReference type="ARBA" id="ARBA00010342"/>
    </source>
</evidence>
<keyword evidence="10" id="KW-1185">Reference proteome</keyword>
<evidence type="ECO:0000256" key="5">
    <source>
        <dbReference type="ARBA" id="ARBA00022748"/>
    </source>
</evidence>
<evidence type="ECO:0000256" key="2">
    <source>
        <dbReference type="ARBA" id="ARBA00022617"/>
    </source>
</evidence>
<dbReference type="InterPro" id="IPR005616">
    <property type="entry name" value="CcmH/CycL/Ccl2/NrfF_N"/>
</dbReference>
<evidence type="ECO:0000256" key="7">
    <source>
        <dbReference type="RuleBase" id="RU364112"/>
    </source>
</evidence>
<feature type="domain" description="CcmH/CycL/Ccl2/NrfF N-terminal" evidence="8">
    <location>
        <begin position="64"/>
        <end position="162"/>
    </location>
</feature>
<accession>A0A1I7M6C3</accession>
<evidence type="ECO:0000256" key="6">
    <source>
        <dbReference type="ARBA" id="ARBA00023004"/>
    </source>
</evidence>
<comment type="similarity">
    <text evidence="1 7">Belongs to the CcmH/CycL/Ccl2/NrfF family.</text>
</comment>
<dbReference type="Proteomes" id="UP000199391">
    <property type="component" value="Unassembled WGS sequence"/>
</dbReference>
<keyword evidence="2 7" id="KW-0349">Heme</keyword>
<evidence type="ECO:0000313" key="10">
    <source>
        <dbReference type="Proteomes" id="UP000199391"/>
    </source>
</evidence>
<dbReference type="InterPro" id="IPR038297">
    <property type="entry name" value="CcmH/CycL/NrfF/Ccl2_sf"/>
</dbReference>
<keyword evidence="3 7" id="KW-0479">Metal-binding</keyword>
<keyword evidence="7" id="KW-0472">Membrane</keyword>
<dbReference type="Pfam" id="PF03918">
    <property type="entry name" value="CcmH"/>
    <property type="match status" value="1"/>
</dbReference>
<dbReference type="RefSeq" id="WP_307667096.1">
    <property type="nucleotide sequence ID" value="NZ_FPBO01000064.1"/>
</dbReference>
<dbReference type="CDD" id="cd16378">
    <property type="entry name" value="CcmH_N"/>
    <property type="match status" value="1"/>
</dbReference>
<evidence type="ECO:0000256" key="4">
    <source>
        <dbReference type="ARBA" id="ARBA00022729"/>
    </source>
</evidence>
<dbReference type="AlphaFoldDB" id="A0A1I7M6C3"/>
<protein>
    <recommendedName>
        <fullName evidence="7">Cytochrome c-type biogenesis protein</fullName>
    </recommendedName>
</protein>
<feature type="transmembrane region" description="Helical" evidence="7">
    <location>
        <begin position="135"/>
        <end position="153"/>
    </location>
</feature>
<comment type="function">
    <text evidence="7">Possible subunit of a heme lyase.</text>
</comment>
<dbReference type="PANTHER" id="PTHR47870:SF1">
    <property type="entry name" value="CYTOCHROME C-TYPE BIOGENESIS PROTEIN CCMH"/>
    <property type="match status" value="1"/>
</dbReference>
<keyword evidence="7" id="KW-1133">Transmembrane helix</keyword>
<feature type="chain" id="PRO_5011328875" description="Cytochrome c-type biogenesis protein" evidence="7">
    <location>
        <begin position="33"/>
        <end position="173"/>
    </location>
</feature>
<keyword evidence="5" id="KW-0201">Cytochrome c-type biogenesis</keyword>
<sequence length="173" mass="18124">MASRATVRRLAAVALLGAALVAALAAPGGAFAEETAAAKRAEPHLGPGPKWGSARHDGGPAGLDARVAALAEQLRCLVCQNQTIADSSAQLALDLKAEVRRQLAAGKADGEVIAFMTQRYGDFVLYKPPVKATTWLLWFGPFALLAAGLLVLLRALRRQASAPPGDFEEEIEA</sequence>
<dbReference type="GO" id="GO:0046872">
    <property type="term" value="F:metal ion binding"/>
    <property type="evidence" value="ECO:0007669"/>
    <property type="project" value="UniProtKB-KW"/>
</dbReference>